<feature type="compositionally biased region" description="Polar residues" evidence="1">
    <location>
        <begin position="25"/>
        <end position="34"/>
    </location>
</feature>
<feature type="region of interest" description="Disordered" evidence="1">
    <location>
        <begin position="94"/>
        <end position="118"/>
    </location>
</feature>
<sequence>MMPYRRSPQVCGPSDRGGSGGPESPNRSMHSARSTRYPRATRADSSGLSRYRSSGSRSREASTTAVGRAPAGAAGPPPHPAVRAAGRARAAASVHRVSRWARGRPARPRGTGDIPSPIRWSIALPFRTDCAARGRNRIALRGTAPARGARMFMIPPGHTRPNPVDAVLERVSEVSRAGSAGRGADRWNRSPPLGRGPVSERPGTGGRSHRSVNH</sequence>
<feature type="compositionally biased region" description="Low complexity" evidence="1">
    <location>
        <begin position="65"/>
        <end position="74"/>
    </location>
</feature>
<evidence type="ECO:0000313" key="3">
    <source>
        <dbReference type="Proteomes" id="UP000234331"/>
    </source>
</evidence>
<accession>A0A2I2KIY5</accession>
<feature type="region of interest" description="Disordered" evidence="1">
    <location>
        <begin position="1"/>
        <end position="82"/>
    </location>
</feature>
<feature type="region of interest" description="Disordered" evidence="1">
    <location>
        <begin position="175"/>
        <end position="214"/>
    </location>
</feature>
<proteinExistence type="predicted"/>
<reference evidence="2 3" key="1">
    <citation type="submission" date="2017-06" db="EMBL/GenBank/DDBJ databases">
        <authorList>
            <person name="Kim H.J."/>
            <person name="Triplett B.A."/>
        </authorList>
    </citation>
    <scope>NUCLEOTIDE SEQUENCE [LARGE SCALE GENOMIC DNA]</scope>
    <source>
        <strain evidence="2">FRACA_ARgP5</strain>
    </source>
</reference>
<protein>
    <submittedName>
        <fullName evidence="2">Uncharacterized protein</fullName>
    </submittedName>
</protein>
<keyword evidence="3" id="KW-1185">Reference proteome</keyword>
<dbReference type="Proteomes" id="UP000234331">
    <property type="component" value="Unassembled WGS sequence"/>
</dbReference>
<feature type="compositionally biased region" description="Low complexity" evidence="1">
    <location>
        <begin position="45"/>
        <end position="56"/>
    </location>
</feature>
<gene>
    <name evidence="2" type="ORF">FRACA_1040012</name>
</gene>
<dbReference type="EMBL" id="FZMO01000007">
    <property type="protein sequence ID" value="SNQ45607.1"/>
    <property type="molecule type" value="Genomic_DNA"/>
</dbReference>
<name>A0A2I2KIY5_9ACTN</name>
<feature type="compositionally biased region" description="Basic residues" evidence="1">
    <location>
        <begin position="96"/>
        <end position="107"/>
    </location>
</feature>
<organism evidence="2 3">
    <name type="scientific">Frankia canadensis</name>
    <dbReference type="NCBI Taxonomy" id="1836972"/>
    <lineage>
        <taxon>Bacteria</taxon>
        <taxon>Bacillati</taxon>
        <taxon>Actinomycetota</taxon>
        <taxon>Actinomycetes</taxon>
        <taxon>Frankiales</taxon>
        <taxon>Frankiaceae</taxon>
        <taxon>Frankia</taxon>
    </lineage>
</organism>
<evidence type="ECO:0000256" key="1">
    <source>
        <dbReference type="SAM" id="MobiDB-lite"/>
    </source>
</evidence>
<evidence type="ECO:0000313" key="2">
    <source>
        <dbReference type="EMBL" id="SNQ45607.1"/>
    </source>
</evidence>
<dbReference type="AlphaFoldDB" id="A0A2I2KIY5"/>